<dbReference type="OrthoDB" id="125994at2"/>
<name>A0A271J5V1_9BACT</name>
<dbReference type="SUPFAM" id="SSF54427">
    <property type="entry name" value="NTF2-like"/>
    <property type="match status" value="1"/>
</dbReference>
<dbReference type="InterPro" id="IPR032710">
    <property type="entry name" value="NTF2-like_dom_sf"/>
</dbReference>
<organism evidence="1 2">
    <name type="scientific">Rubrivirga marina</name>
    <dbReference type="NCBI Taxonomy" id="1196024"/>
    <lineage>
        <taxon>Bacteria</taxon>
        <taxon>Pseudomonadati</taxon>
        <taxon>Rhodothermota</taxon>
        <taxon>Rhodothermia</taxon>
        <taxon>Rhodothermales</taxon>
        <taxon>Rubricoccaceae</taxon>
        <taxon>Rubrivirga</taxon>
    </lineage>
</organism>
<evidence type="ECO:0008006" key="3">
    <source>
        <dbReference type="Google" id="ProtNLM"/>
    </source>
</evidence>
<dbReference type="Pfam" id="PF07366">
    <property type="entry name" value="SnoaL"/>
    <property type="match status" value="1"/>
</dbReference>
<dbReference type="Proteomes" id="UP000216339">
    <property type="component" value="Unassembled WGS sequence"/>
</dbReference>
<dbReference type="EMBL" id="MQWD01000001">
    <property type="protein sequence ID" value="PAP78627.1"/>
    <property type="molecule type" value="Genomic_DNA"/>
</dbReference>
<dbReference type="Gene3D" id="3.10.450.50">
    <property type="match status" value="1"/>
</dbReference>
<comment type="caution">
    <text evidence="1">The sequence shown here is derived from an EMBL/GenBank/DDBJ whole genome shotgun (WGS) entry which is preliminary data.</text>
</comment>
<evidence type="ECO:0000313" key="2">
    <source>
        <dbReference type="Proteomes" id="UP000216339"/>
    </source>
</evidence>
<accession>A0A271J5V1</accession>
<dbReference type="InterPro" id="IPR009959">
    <property type="entry name" value="Cyclase_SnoaL-like"/>
</dbReference>
<dbReference type="AlphaFoldDB" id="A0A271J5V1"/>
<keyword evidence="2" id="KW-1185">Reference proteome</keyword>
<reference evidence="1 2" key="1">
    <citation type="submission" date="2016-11" db="EMBL/GenBank/DDBJ databases">
        <title>Study of marine rhodopsin-containing bacteria.</title>
        <authorList>
            <person name="Yoshizawa S."/>
            <person name="Kumagai Y."/>
            <person name="Kogure K."/>
        </authorList>
    </citation>
    <scope>NUCLEOTIDE SEQUENCE [LARGE SCALE GENOMIC DNA]</scope>
    <source>
        <strain evidence="1 2">SAORIC-28</strain>
    </source>
</reference>
<proteinExistence type="predicted"/>
<protein>
    <recommendedName>
        <fullName evidence="3">SnoaL-like domain-containing protein</fullName>
    </recommendedName>
</protein>
<dbReference type="GO" id="GO:0030638">
    <property type="term" value="P:polyketide metabolic process"/>
    <property type="evidence" value="ECO:0007669"/>
    <property type="project" value="InterPro"/>
</dbReference>
<evidence type="ECO:0000313" key="1">
    <source>
        <dbReference type="EMBL" id="PAP78627.1"/>
    </source>
</evidence>
<sequence length="133" mass="14402">MPDDLQDFAARYSAAWSSQDPARVASFYAEGGRLVINDGEPSVGREAITEAARGFMVAFPDMVVALDSLHQGAAGVEYHWTLTGTNTGPGGTGRAVRISGFETWTRWDGGRIAESVGRFDADDYRRQLDGDAR</sequence>
<gene>
    <name evidence="1" type="ORF">BSZ37_02820</name>
</gene>